<comment type="function">
    <text evidence="2">Antitoxin component of a type II toxin-antitoxin (TA) system.</text>
</comment>
<dbReference type="NCBIfam" id="TIGR01552">
    <property type="entry name" value="phd_fam"/>
    <property type="match status" value="1"/>
</dbReference>
<comment type="caution">
    <text evidence="3">The sequence shown here is derived from an EMBL/GenBank/DDBJ whole genome shotgun (WGS) entry which is preliminary data.</text>
</comment>
<dbReference type="Gene3D" id="3.40.1620.10">
    <property type="entry name" value="YefM-like domain"/>
    <property type="match status" value="1"/>
</dbReference>
<proteinExistence type="inferred from homology"/>
<evidence type="ECO:0000256" key="2">
    <source>
        <dbReference type="RuleBase" id="RU362080"/>
    </source>
</evidence>
<evidence type="ECO:0000313" key="3">
    <source>
        <dbReference type="EMBL" id="RKF06021.1"/>
    </source>
</evidence>
<gene>
    <name evidence="3" type="ORF">DEM25_015860</name>
</gene>
<dbReference type="PANTHER" id="PTHR35377">
    <property type="entry name" value="ANTITOXIN VAPB49-RELATED-RELATED"/>
    <property type="match status" value="1"/>
</dbReference>
<dbReference type="InterPro" id="IPR036165">
    <property type="entry name" value="YefM-like_sf"/>
</dbReference>
<dbReference type="InterPro" id="IPR051416">
    <property type="entry name" value="phD-YefM_TA_antitoxins"/>
</dbReference>
<protein>
    <recommendedName>
        <fullName evidence="2">Antitoxin</fullName>
    </recommendedName>
</protein>
<keyword evidence="4" id="KW-1185">Reference proteome</keyword>
<sequence length="85" mass="9835">MDEIGILDARNNLSALVERVEKGDEVIITRHGKPVVKMVAVEPADEEERRRRAREAIKAIREMRKEVKPLGDITIKELIEEGRRY</sequence>
<dbReference type="RefSeq" id="WP_109767550.1">
    <property type="nucleotide sequence ID" value="NZ_CP159474.1"/>
</dbReference>
<dbReference type="InterPro" id="IPR006442">
    <property type="entry name" value="Antitoxin_Phd/YefM"/>
</dbReference>
<dbReference type="Pfam" id="PF02604">
    <property type="entry name" value="PhdYeFM_antitox"/>
    <property type="match status" value="1"/>
</dbReference>
<comment type="similarity">
    <text evidence="1 2">Belongs to the phD/YefM antitoxin family.</text>
</comment>
<evidence type="ECO:0000256" key="1">
    <source>
        <dbReference type="ARBA" id="ARBA00009981"/>
    </source>
</evidence>
<dbReference type="SUPFAM" id="SSF143120">
    <property type="entry name" value="YefM-like"/>
    <property type="match status" value="1"/>
</dbReference>
<dbReference type="AlphaFoldDB" id="A0A3A8AJY9"/>
<evidence type="ECO:0000313" key="4">
    <source>
        <dbReference type="Proteomes" id="UP000246132"/>
    </source>
</evidence>
<name>A0A3A8AJY9_9HYPH</name>
<dbReference type="EMBL" id="QFWV02000008">
    <property type="protein sequence ID" value="RKF06021.1"/>
    <property type="molecule type" value="Genomic_DNA"/>
</dbReference>
<accession>A0A3A8AJY9</accession>
<organism evidence="3 4">
    <name type="scientific">Oceaniradius stylonematis</name>
    <dbReference type="NCBI Taxonomy" id="2184161"/>
    <lineage>
        <taxon>Bacteria</taxon>
        <taxon>Pseudomonadati</taxon>
        <taxon>Pseudomonadota</taxon>
        <taxon>Alphaproteobacteria</taxon>
        <taxon>Hyphomicrobiales</taxon>
        <taxon>Ahrensiaceae</taxon>
        <taxon>Oceaniradius</taxon>
    </lineage>
</organism>
<dbReference type="Proteomes" id="UP000246132">
    <property type="component" value="Unassembled WGS sequence"/>
</dbReference>
<reference evidence="3 4" key="1">
    <citation type="journal article" date="2018" name="Int. J. Syst. Bacteriol.">
        <title>Oceaniradius stylonemae gen. nov., sp. nov., isolated from a red alga, Stylonema cornu-cervi.</title>
        <authorList>
            <person name="Jeong S."/>
        </authorList>
    </citation>
    <scope>NUCLEOTIDE SEQUENCE [LARGE SCALE GENOMIC DNA]</scope>
    <source>
        <strain evidence="3 4">StC1</strain>
    </source>
</reference>
<dbReference type="OrthoDB" id="9800503at2"/>